<dbReference type="RefSeq" id="WP_201940329.1">
    <property type="nucleotide sequence ID" value="NZ_JAERSG010000007.1"/>
</dbReference>
<dbReference type="Proteomes" id="UP000636918">
    <property type="component" value="Unassembled WGS sequence"/>
</dbReference>
<organism evidence="1 2">
    <name type="scientific">Nocardioides baculatus</name>
    <dbReference type="NCBI Taxonomy" id="2801337"/>
    <lineage>
        <taxon>Bacteria</taxon>
        <taxon>Bacillati</taxon>
        <taxon>Actinomycetota</taxon>
        <taxon>Actinomycetes</taxon>
        <taxon>Propionibacteriales</taxon>
        <taxon>Nocardioidaceae</taxon>
        <taxon>Nocardioides</taxon>
    </lineage>
</organism>
<name>A0ABS1LDL7_9ACTN</name>
<accession>A0ABS1LDL7</accession>
<reference evidence="1 2" key="1">
    <citation type="submission" date="2021-01" db="EMBL/GenBank/DDBJ databases">
        <title>Genome seq and assembly of Nocardiodes sp. G10.</title>
        <authorList>
            <person name="Chhetri G."/>
        </authorList>
    </citation>
    <scope>NUCLEOTIDE SEQUENCE [LARGE SCALE GENOMIC DNA]</scope>
    <source>
        <strain evidence="1 2">G10</strain>
    </source>
</reference>
<dbReference type="EMBL" id="JAERSG010000007">
    <property type="protein sequence ID" value="MBL0749793.1"/>
    <property type="molecule type" value="Genomic_DNA"/>
</dbReference>
<protein>
    <submittedName>
        <fullName evidence="1">Uncharacterized protein</fullName>
    </submittedName>
</protein>
<proteinExistence type="predicted"/>
<comment type="caution">
    <text evidence="1">The sequence shown here is derived from an EMBL/GenBank/DDBJ whole genome shotgun (WGS) entry which is preliminary data.</text>
</comment>
<evidence type="ECO:0000313" key="2">
    <source>
        <dbReference type="Proteomes" id="UP000636918"/>
    </source>
</evidence>
<keyword evidence="2" id="KW-1185">Reference proteome</keyword>
<sequence>MSTKQEADGTVLQIDGSKAAIGGETDAHADRIGQIAGGIALLDVVNMNCCGRDK</sequence>
<evidence type="ECO:0000313" key="1">
    <source>
        <dbReference type="EMBL" id="MBL0749793.1"/>
    </source>
</evidence>
<gene>
    <name evidence="1" type="ORF">JI751_19395</name>
</gene>